<dbReference type="InterPro" id="IPR003591">
    <property type="entry name" value="Leu-rich_rpt_typical-subtyp"/>
</dbReference>
<dbReference type="SMART" id="SM00013">
    <property type="entry name" value="LRRNT"/>
    <property type="match status" value="1"/>
</dbReference>
<feature type="signal peptide" evidence="6">
    <location>
        <begin position="1"/>
        <end position="18"/>
    </location>
</feature>
<feature type="chain" id="PRO_5017335542" description="Ig-like domain-containing protein" evidence="6">
    <location>
        <begin position="19"/>
        <end position="396"/>
    </location>
</feature>
<evidence type="ECO:0000256" key="1">
    <source>
        <dbReference type="ARBA" id="ARBA00022614"/>
    </source>
</evidence>
<dbReference type="SMART" id="SM00364">
    <property type="entry name" value="LRR_BAC"/>
    <property type="match status" value="3"/>
</dbReference>
<dbReference type="Gene3D" id="3.80.10.10">
    <property type="entry name" value="Ribonuclease Inhibitor"/>
    <property type="match status" value="1"/>
</dbReference>
<dbReference type="InterPro" id="IPR003598">
    <property type="entry name" value="Ig_sub2"/>
</dbReference>
<dbReference type="STRING" id="32473.ENSXCOP00000012091"/>
<dbReference type="InterPro" id="IPR000372">
    <property type="entry name" value="LRRNT"/>
</dbReference>
<evidence type="ECO:0000313" key="8">
    <source>
        <dbReference type="Ensembl" id="ENSXCOP00000012091.1"/>
    </source>
</evidence>
<evidence type="ECO:0000256" key="6">
    <source>
        <dbReference type="SAM" id="SignalP"/>
    </source>
</evidence>
<accession>A0A3B5LRR4</accession>
<dbReference type="SUPFAM" id="SSF48726">
    <property type="entry name" value="Immunoglobulin"/>
    <property type="match status" value="1"/>
</dbReference>
<dbReference type="Ensembl" id="ENSXCOT00000012229.1">
    <property type="protein sequence ID" value="ENSXCOP00000012091.1"/>
    <property type="gene ID" value="ENSXCOG00000009139.1"/>
</dbReference>
<keyword evidence="3" id="KW-0677">Repeat</keyword>
<dbReference type="InterPro" id="IPR007110">
    <property type="entry name" value="Ig-like_dom"/>
</dbReference>
<evidence type="ECO:0000256" key="2">
    <source>
        <dbReference type="ARBA" id="ARBA00022729"/>
    </source>
</evidence>
<dbReference type="PANTHER" id="PTHR45842:SF8">
    <property type="entry name" value="LEUCINE-RICH REPEAT, IMMUNOGLOBULIN-LIKE DOMAIN AND TRANSMEMBRANE DOMAIN-CONTAINING PROTEIN 3"/>
    <property type="match status" value="1"/>
</dbReference>
<dbReference type="AlphaFoldDB" id="A0A3B5LRR4"/>
<dbReference type="SMART" id="SM00409">
    <property type="entry name" value="IG"/>
    <property type="match status" value="1"/>
</dbReference>
<evidence type="ECO:0000256" key="3">
    <source>
        <dbReference type="ARBA" id="ARBA00022737"/>
    </source>
</evidence>
<evidence type="ECO:0000313" key="9">
    <source>
        <dbReference type="Proteomes" id="UP000261380"/>
    </source>
</evidence>
<dbReference type="SMART" id="SM00408">
    <property type="entry name" value="IGc2"/>
    <property type="match status" value="1"/>
</dbReference>
<proteinExistence type="predicted"/>
<dbReference type="SMART" id="SM00369">
    <property type="entry name" value="LRR_TYP"/>
    <property type="match status" value="4"/>
</dbReference>
<keyword evidence="4" id="KW-1015">Disulfide bond</keyword>
<dbReference type="Proteomes" id="UP000261380">
    <property type="component" value="Unplaced"/>
</dbReference>
<dbReference type="GeneTree" id="ENSGT00940000156627"/>
<keyword evidence="1" id="KW-0433">Leucine-rich repeat</keyword>
<keyword evidence="2 6" id="KW-0732">Signal</keyword>
<dbReference type="PROSITE" id="PS51450">
    <property type="entry name" value="LRR"/>
    <property type="match status" value="2"/>
</dbReference>
<dbReference type="Gene3D" id="2.60.40.10">
    <property type="entry name" value="Immunoglobulins"/>
    <property type="match status" value="1"/>
</dbReference>
<name>A0A3B5LRR4_9TELE</name>
<dbReference type="InterPro" id="IPR050467">
    <property type="entry name" value="LRFN"/>
</dbReference>
<dbReference type="InterPro" id="IPR001611">
    <property type="entry name" value="Leu-rich_rpt"/>
</dbReference>
<dbReference type="PANTHER" id="PTHR45842">
    <property type="entry name" value="SYNAPTIC ADHESION-LIKE MOLECULE SALM"/>
    <property type="match status" value="1"/>
</dbReference>
<organism evidence="8 9">
    <name type="scientific">Xiphophorus couchianus</name>
    <name type="common">Monterrey platyfish</name>
    <dbReference type="NCBI Taxonomy" id="32473"/>
    <lineage>
        <taxon>Eukaryota</taxon>
        <taxon>Metazoa</taxon>
        <taxon>Chordata</taxon>
        <taxon>Craniata</taxon>
        <taxon>Vertebrata</taxon>
        <taxon>Euteleostomi</taxon>
        <taxon>Actinopterygii</taxon>
        <taxon>Neopterygii</taxon>
        <taxon>Teleostei</taxon>
        <taxon>Neoteleostei</taxon>
        <taxon>Acanthomorphata</taxon>
        <taxon>Ovalentaria</taxon>
        <taxon>Atherinomorphae</taxon>
        <taxon>Cyprinodontiformes</taxon>
        <taxon>Poeciliidae</taxon>
        <taxon>Poeciliinae</taxon>
        <taxon>Xiphophorus</taxon>
    </lineage>
</organism>
<keyword evidence="9" id="KW-1185">Reference proteome</keyword>
<feature type="region of interest" description="Disordered" evidence="5">
    <location>
        <begin position="346"/>
        <end position="396"/>
    </location>
</feature>
<sequence length="396" mass="43883">CEMFLLVLLHILQSAVMTRSCPALCVCSSGLTEPRSVQCSDSGMSALPVNLPADSVKLRLEKTSISRVPRAAFYNLSELRFLWLTYNSITSVHPSSFVNLKALRELRLDGNLLTAFPWEGLRDMPRLQTLGLHNNRLSSLPAHAALFLPNITYLDLSSNRLTILPAELLDLWFPLPELQEGPIQRKILGLHDNPWLCDCQISMLTSLSMSLGSPVVLMDQLLMCRRSVGQSGLMLTQAELSRCMRPSVQPAATRVSSPLGSNVILRCDASGYPTPTLTWIKTSVVVNKTSFMQESPRVGVRWSIISLNGLSYKDAGEYRCQARNMAGISEAPIKLKVMGITRLSRVPKKKAQKMLSKSSTIERKPPRTPSTSSIKRRESPKITNAPPSLQNNTQEV</sequence>
<dbReference type="InterPro" id="IPR032675">
    <property type="entry name" value="LRR_dom_sf"/>
</dbReference>
<dbReference type="InterPro" id="IPR003599">
    <property type="entry name" value="Ig_sub"/>
</dbReference>
<dbReference type="InterPro" id="IPR036179">
    <property type="entry name" value="Ig-like_dom_sf"/>
</dbReference>
<evidence type="ECO:0000259" key="7">
    <source>
        <dbReference type="PROSITE" id="PS50835"/>
    </source>
</evidence>
<evidence type="ECO:0000256" key="4">
    <source>
        <dbReference type="ARBA" id="ARBA00023157"/>
    </source>
</evidence>
<dbReference type="Pfam" id="PF01462">
    <property type="entry name" value="LRRNT"/>
    <property type="match status" value="1"/>
</dbReference>
<dbReference type="Pfam" id="PF13927">
    <property type="entry name" value="Ig_3"/>
    <property type="match status" value="1"/>
</dbReference>
<dbReference type="Pfam" id="PF13855">
    <property type="entry name" value="LRR_8"/>
    <property type="match status" value="2"/>
</dbReference>
<feature type="domain" description="Ig-like" evidence="7">
    <location>
        <begin position="246"/>
        <end position="336"/>
    </location>
</feature>
<feature type="compositionally biased region" description="Polar residues" evidence="5">
    <location>
        <begin position="381"/>
        <end position="396"/>
    </location>
</feature>
<reference evidence="8" key="2">
    <citation type="submission" date="2025-09" db="UniProtKB">
        <authorList>
            <consortium name="Ensembl"/>
        </authorList>
    </citation>
    <scope>IDENTIFICATION</scope>
</reference>
<protein>
    <recommendedName>
        <fullName evidence="7">Ig-like domain-containing protein</fullName>
    </recommendedName>
</protein>
<evidence type="ECO:0000256" key="5">
    <source>
        <dbReference type="SAM" id="MobiDB-lite"/>
    </source>
</evidence>
<dbReference type="InterPro" id="IPR013783">
    <property type="entry name" value="Ig-like_fold"/>
</dbReference>
<dbReference type="PROSITE" id="PS50835">
    <property type="entry name" value="IG_LIKE"/>
    <property type="match status" value="1"/>
</dbReference>
<reference evidence="8" key="1">
    <citation type="submission" date="2025-08" db="UniProtKB">
        <authorList>
            <consortium name="Ensembl"/>
        </authorList>
    </citation>
    <scope>IDENTIFICATION</scope>
</reference>
<dbReference type="SUPFAM" id="SSF52058">
    <property type="entry name" value="L domain-like"/>
    <property type="match status" value="1"/>
</dbReference>